<dbReference type="SMART" id="SM00490">
    <property type="entry name" value="HELICc"/>
    <property type="match status" value="1"/>
</dbReference>
<dbReference type="Pfam" id="PF00270">
    <property type="entry name" value="DEAD"/>
    <property type="match status" value="1"/>
</dbReference>
<dbReference type="InterPro" id="IPR027417">
    <property type="entry name" value="P-loop_NTPase"/>
</dbReference>
<dbReference type="PROSITE" id="PS51194">
    <property type="entry name" value="HELICASE_CTER"/>
    <property type="match status" value="1"/>
</dbReference>
<dbReference type="GO" id="GO:0016787">
    <property type="term" value="F:hydrolase activity"/>
    <property type="evidence" value="ECO:0007669"/>
    <property type="project" value="UniProtKB-KW"/>
</dbReference>
<gene>
    <name evidence="11" type="ORF">HHL09_25065</name>
</gene>
<feature type="domain" description="Helicase C-terminal" evidence="9">
    <location>
        <begin position="237"/>
        <end position="388"/>
    </location>
</feature>
<comment type="similarity">
    <text evidence="5">Belongs to the DEAD box helicase family.</text>
</comment>
<dbReference type="KEGG" id="luo:HHL09_25065"/>
<feature type="compositionally biased region" description="Basic residues" evidence="7">
    <location>
        <begin position="466"/>
        <end position="477"/>
    </location>
</feature>
<dbReference type="Pfam" id="PF00271">
    <property type="entry name" value="Helicase_C"/>
    <property type="match status" value="1"/>
</dbReference>
<dbReference type="AlphaFoldDB" id="A0A858RRZ8"/>
<evidence type="ECO:0000256" key="1">
    <source>
        <dbReference type="ARBA" id="ARBA00022741"/>
    </source>
</evidence>
<evidence type="ECO:0000256" key="6">
    <source>
        <dbReference type="PROSITE-ProRule" id="PRU00552"/>
    </source>
</evidence>
<dbReference type="Gene3D" id="3.40.50.300">
    <property type="entry name" value="P-loop containing nucleotide triphosphate hydrolases"/>
    <property type="match status" value="2"/>
</dbReference>
<keyword evidence="2" id="KW-0378">Hydrolase</keyword>
<evidence type="ECO:0000313" key="12">
    <source>
        <dbReference type="Proteomes" id="UP000501812"/>
    </source>
</evidence>
<feature type="domain" description="DEAD-box RNA helicase Q" evidence="10">
    <location>
        <begin position="4"/>
        <end position="32"/>
    </location>
</feature>
<evidence type="ECO:0000256" key="7">
    <source>
        <dbReference type="SAM" id="MobiDB-lite"/>
    </source>
</evidence>
<keyword evidence="12" id="KW-1185">Reference proteome</keyword>
<keyword evidence="4" id="KW-0067">ATP-binding</keyword>
<feature type="short sequence motif" description="Q motif" evidence="6">
    <location>
        <begin position="4"/>
        <end position="32"/>
    </location>
</feature>
<reference evidence="11 12" key="1">
    <citation type="submission" date="2020-04" db="EMBL/GenBank/DDBJ databases">
        <title>Luteolibacter sp. G-1-1-1 isolated from soil.</title>
        <authorList>
            <person name="Dahal R.H."/>
        </authorList>
    </citation>
    <scope>NUCLEOTIDE SEQUENCE [LARGE SCALE GENOMIC DNA]</scope>
    <source>
        <strain evidence="11 12">G-1-1-1</strain>
    </source>
</reference>
<sequence length="485" mass="53142">MTPQTFEALPLAAPLQRALRELEYSVPSPIQAQAIPLLLEGRDLLGCAQTGTGKTAGFALPILNALNERPRPLKAKTARTLVLTPTRELAVQVAKSFNTYGKHVRFRQTLIYGGVGQNPQVAAMRTGVDVLVATPGRLLDLIDQRFLDLSGVEFFVLDEVDRMLDMGFLRDVKRIVAMLPQQRQSLFFSATLAPSIVELAESILRNPAKVTIAPQSTTAERVEQKVAFIHKEHKRSLLEQLLKEQSEASESKLTIVFSRTKHGANKLAKGLTAAGFQADAIHGNKSQAQREKALERFRKGLVPVLVATDVAARGVDVKDVGLVVNYDLPNEPEAYVHRIGRTGRAGAEGRSVSFCSDEELEFLRDIEKIIRMPVPRWDDHHWHKEDLAEKHARGVRIPSAPKPKPQGRSHNGGNRGNQPSRRPQNGAGNTAGHAPKAGAPAGNASRPSHEAPKQAVSDQAAGTRNPSRRRRSRRGRGRGPVSRQA</sequence>
<evidence type="ECO:0000256" key="3">
    <source>
        <dbReference type="ARBA" id="ARBA00022806"/>
    </source>
</evidence>
<dbReference type="SUPFAM" id="SSF52540">
    <property type="entry name" value="P-loop containing nucleoside triphosphate hydrolases"/>
    <property type="match status" value="1"/>
</dbReference>
<accession>A0A858RRZ8</accession>
<evidence type="ECO:0000256" key="4">
    <source>
        <dbReference type="ARBA" id="ARBA00022840"/>
    </source>
</evidence>
<dbReference type="SMART" id="SM00487">
    <property type="entry name" value="DEXDc"/>
    <property type="match status" value="1"/>
</dbReference>
<evidence type="ECO:0000259" key="8">
    <source>
        <dbReference type="PROSITE" id="PS51192"/>
    </source>
</evidence>
<dbReference type="InterPro" id="IPR001650">
    <property type="entry name" value="Helicase_C-like"/>
</dbReference>
<dbReference type="InterPro" id="IPR014001">
    <property type="entry name" value="Helicase_ATP-bd"/>
</dbReference>
<dbReference type="EMBL" id="CP051774">
    <property type="protein sequence ID" value="QJE98910.1"/>
    <property type="molecule type" value="Genomic_DNA"/>
</dbReference>
<dbReference type="CDD" id="cd00268">
    <property type="entry name" value="DEADc"/>
    <property type="match status" value="1"/>
</dbReference>
<name>A0A858RRZ8_9BACT</name>
<feature type="compositionally biased region" description="Low complexity" evidence="7">
    <location>
        <begin position="431"/>
        <end position="444"/>
    </location>
</feature>
<dbReference type="InterPro" id="IPR044742">
    <property type="entry name" value="DEAD/DEAH_RhlB"/>
</dbReference>
<dbReference type="InterPro" id="IPR050079">
    <property type="entry name" value="DEAD_box_RNA_helicase"/>
</dbReference>
<evidence type="ECO:0000313" key="11">
    <source>
        <dbReference type="EMBL" id="QJE98910.1"/>
    </source>
</evidence>
<dbReference type="RefSeq" id="WP_169457396.1">
    <property type="nucleotide sequence ID" value="NZ_CP051774.1"/>
</dbReference>
<proteinExistence type="inferred from homology"/>
<keyword evidence="3 11" id="KW-0347">Helicase</keyword>
<dbReference type="PANTHER" id="PTHR47959:SF13">
    <property type="entry name" value="ATP-DEPENDENT RNA HELICASE RHLE"/>
    <property type="match status" value="1"/>
</dbReference>
<evidence type="ECO:0000256" key="5">
    <source>
        <dbReference type="ARBA" id="ARBA00038437"/>
    </source>
</evidence>
<dbReference type="GO" id="GO:0003724">
    <property type="term" value="F:RNA helicase activity"/>
    <property type="evidence" value="ECO:0007669"/>
    <property type="project" value="InterPro"/>
</dbReference>
<dbReference type="InterPro" id="IPR014014">
    <property type="entry name" value="RNA_helicase_DEAD_Q_motif"/>
</dbReference>
<dbReference type="GO" id="GO:0005829">
    <property type="term" value="C:cytosol"/>
    <property type="evidence" value="ECO:0007669"/>
    <property type="project" value="TreeGrafter"/>
</dbReference>
<dbReference type="GO" id="GO:0003676">
    <property type="term" value="F:nucleic acid binding"/>
    <property type="evidence" value="ECO:0007669"/>
    <property type="project" value="InterPro"/>
</dbReference>
<dbReference type="GO" id="GO:0005524">
    <property type="term" value="F:ATP binding"/>
    <property type="evidence" value="ECO:0007669"/>
    <property type="project" value="UniProtKB-KW"/>
</dbReference>
<keyword evidence="1" id="KW-0547">Nucleotide-binding</keyword>
<evidence type="ECO:0000259" key="10">
    <source>
        <dbReference type="PROSITE" id="PS51195"/>
    </source>
</evidence>
<evidence type="ECO:0000256" key="2">
    <source>
        <dbReference type="ARBA" id="ARBA00022801"/>
    </source>
</evidence>
<feature type="region of interest" description="Disordered" evidence="7">
    <location>
        <begin position="388"/>
        <end position="485"/>
    </location>
</feature>
<feature type="compositionally biased region" description="Polar residues" evidence="7">
    <location>
        <begin position="408"/>
        <end position="428"/>
    </location>
</feature>
<dbReference type="Proteomes" id="UP000501812">
    <property type="component" value="Chromosome"/>
</dbReference>
<dbReference type="InterPro" id="IPR011545">
    <property type="entry name" value="DEAD/DEAH_box_helicase_dom"/>
</dbReference>
<dbReference type="PROSITE" id="PS51195">
    <property type="entry name" value="Q_MOTIF"/>
    <property type="match status" value="1"/>
</dbReference>
<dbReference type="CDD" id="cd18787">
    <property type="entry name" value="SF2_C_DEAD"/>
    <property type="match status" value="1"/>
</dbReference>
<organism evidence="11 12">
    <name type="scientific">Luteolibacter luteus</name>
    <dbReference type="NCBI Taxonomy" id="2728835"/>
    <lineage>
        <taxon>Bacteria</taxon>
        <taxon>Pseudomonadati</taxon>
        <taxon>Verrucomicrobiota</taxon>
        <taxon>Verrucomicrobiia</taxon>
        <taxon>Verrucomicrobiales</taxon>
        <taxon>Verrucomicrobiaceae</taxon>
        <taxon>Luteolibacter</taxon>
    </lineage>
</organism>
<protein>
    <submittedName>
        <fullName evidence="11">DEAD/DEAH box helicase</fullName>
    </submittedName>
</protein>
<dbReference type="PANTHER" id="PTHR47959">
    <property type="entry name" value="ATP-DEPENDENT RNA HELICASE RHLE-RELATED"/>
    <property type="match status" value="1"/>
</dbReference>
<feature type="domain" description="Helicase ATP-binding" evidence="8">
    <location>
        <begin position="35"/>
        <end position="210"/>
    </location>
</feature>
<evidence type="ECO:0000259" key="9">
    <source>
        <dbReference type="PROSITE" id="PS51194"/>
    </source>
</evidence>
<dbReference type="PROSITE" id="PS51192">
    <property type="entry name" value="HELICASE_ATP_BIND_1"/>
    <property type="match status" value="1"/>
</dbReference>